<accession>A0A0J9BHU0</accession>
<dbReference type="GeneID" id="93165859"/>
<proteinExistence type="predicted"/>
<name>A0A0J9BHU0_9FIRM</name>
<evidence type="ECO:0000256" key="1">
    <source>
        <dbReference type="SAM" id="MobiDB-lite"/>
    </source>
</evidence>
<dbReference type="AlphaFoldDB" id="A0A0J9BHU0"/>
<dbReference type="Proteomes" id="UP000037392">
    <property type="component" value="Unassembled WGS sequence"/>
</dbReference>
<organism evidence="2 3">
    <name type="scientific">[Clostridium] citroniae WAL-19142</name>
    <dbReference type="NCBI Taxonomy" id="742734"/>
    <lineage>
        <taxon>Bacteria</taxon>
        <taxon>Bacillati</taxon>
        <taxon>Bacillota</taxon>
        <taxon>Clostridia</taxon>
        <taxon>Lachnospirales</taxon>
        <taxon>Lachnospiraceae</taxon>
        <taxon>Enterocloster</taxon>
    </lineage>
</organism>
<dbReference type="PATRIC" id="fig|742734.4.peg.5649"/>
<evidence type="ECO:0000313" key="3">
    <source>
        <dbReference type="Proteomes" id="UP000037392"/>
    </source>
</evidence>
<feature type="compositionally biased region" description="Basic and acidic residues" evidence="1">
    <location>
        <begin position="83"/>
        <end position="93"/>
    </location>
</feature>
<sequence>MADYSLSRTEQEVIIGFNAAEDTAELYTADPVWMRKLDKLVEQNPEQFKEGRQEVYQDKIVAKRYTFPKRFITVRSRDTKRELTEEQRTELSNRMKGLHRINSVSENQGTEPGMTV</sequence>
<dbReference type="RefSeq" id="WP_197092219.1">
    <property type="nucleotide sequence ID" value="NZ_KQ235886.1"/>
</dbReference>
<feature type="region of interest" description="Disordered" evidence="1">
    <location>
        <begin position="83"/>
        <end position="116"/>
    </location>
</feature>
<evidence type="ECO:0000313" key="2">
    <source>
        <dbReference type="EMBL" id="KMW12558.1"/>
    </source>
</evidence>
<protein>
    <submittedName>
        <fullName evidence="2">Uncharacterized protein</fullName>
    </submittedName>
</protein>
<reference evidence="2 3" key="1">
    <citation type="submission" date="2011-04" db="EMBL/GenBank/DDBJ databases">
        <title>The Genome Sequence of Clostridium citroniae WAL-19142.</title>
        <authorList>
            <consortium name="The Broad Institute Genome Sequencing Platform"/>
            <person name="Earl A."/>
            <person name="Ward D."/>
            <person name="Feldgarden M."/>
            <person name="Gevers D."/>
            <person name="Warren Y.A."/>
            <person name="Tyrrell K.L."/>
            <person name="Citron D.M."/>
            <person name="Goldstein E.J."/>
            <person name="Daigneault M."/>
            <person name="Allen-Vercoe E."/>
            <person name="Young S.K."/>
            <person name="Zeng Q."/>
            <person name="Gargeya S."/>
            <person name="Fitzgerald M."/>
            <person name="Haas B."/>
            <person name="Abouelleil A."/>
            <person name="Alvarado L."/>
            <person name="Arachchi H.M."/>
            <person name="Berlin A."/>
            <person name="Brown A."/>
            <person name="Chapman S.B."/>
            <person name="Chen Z."/>
            <person name="Dunbar C."/>
            <person name="Freedman E."/>
            <person name="Gearin G."/>
            <person name="Gellesch M."/>
            <person name="Goldberg J."/>
            <person name="Griggs A."/>
            <person name="Gujja S."/>
            <person name="Heilman E.R."/>
            <person name="Heiman D."/>
            <person name="Howarth C."/>
            <person name="Larson L."/>
            <person name="Lui A."/>
            <person name="MacDonald P.J."/>
            <person name="Mehta T."/>
            <person name="Montmayeur A."/>
            <person name="Murphy C."/>
            <person name="Neiman D."/>
            <person name="Pearson M."/>
            <person name="Priest M."/>
            <person name="Roberts A."/>
            <person name="Saif S."/>
            <person name="Shea T."/>
            <person name="Shenoy N."/>
            <person name="Sisk P."/>
            <person name="Stolte C."/>
            <person name="Sykes S."/>
            <person name="White J."/>
            <person name="Yandava C."/>
            <person name="Wortman J."/>
            <person name="Nusbaum C."/>
            <person name="Birren B."/>
        </authorList>
    </citation>
    <scope>NUCLEOTIDE SEQUENCE [LARGE SCALE GENOMIC DNA]</scope>
    <source>
        <strain evidence="2 3">WAL-19142</strain>
    </source>
</reference>
<gene>
    <name evidence="2" type="ORF">HMPREF9470_05283</name>
</gene>
<dbReference type="EMBL" id="ADLK01000049">
    <property type="protein sequence ID" value="KMW12558.1"/>
    <property type="molecule type" value="Genomic_DNA"/>
</dbReference>
<comment type="caution">
    <text evidence="2">The sequence shown here is derived from an EMBL/GenBank/DDBJ whole genome shotgun (WGS) entry which is preliminary data.</text>
</comment>